<feature type="domain" description="UvrD-like helicase C-terminal" evidence="14">
    <location>
        <begin position="288"/>
        <end position="562"/>
    </location>
</feature>
<accession>A0A0M4LDZ4</accession>
<dbReference type="PANTHER" id="PTHR11070">
    <property type="entry name" value="UVRD / RECB / PCRA DNA HELICASE FAMILY MEMBER"/>
    <property type="match status" value="1"/>
</dbReference>
<dbReference type="PROSITE" id="PS51217">
    <property type="entry name" value="UVRD_HELICASE_CTER"/>
    <property type="match status" value="1"/>
</dbReference>
<dbReference type="Gene3D" id="3.40.50.300">
    <property type="entry name" value="P-loop containing nucleotide triphosphate hydrolases"/>
    <property type="match status" value="2"/>
</dbReference>
<dbReference type="CDD" id="cd17932">
    <property type="entry name" value="DEXQc_UvrD"/>
    <property type="match status" value="1"/>
</dbReference>
<dbReference type="Gene3D" id="1.10.486.10">
    <property type="entry name" value="PCRA, domain 4"/>
    <property type="match status" value="1"/>
</dbReference>
<evidence type="ECO:0000256" key="1">
    <source>
        <dbReference type="ARBA" id="ARBA00009922"/>
    </source>
</evidence>
<dbReference type="EC" id="5.6.2.4" evidence="9"/>
<comment type="similarity">
    <text evidence="1">Belongs to the helicase family. UvrD subfamily.</text>
</comment>
<dbReference type="PROSITE" id="PS51198">
    <property type="entry name" value="UVRD_HELICASE_ATP_BIND"/>
    <property type="match status" value="1"/>
</dbReference>
<evidence type="ECO:0000313" key="16">
    <source>
        <dbReference type="Proteomes" id="UP000068905"/>
    </source>
</evidence>
<evidence type="ECO:0000256" key="6">
    <source>
        <dbReference type="ARBA" id="ARBA00023125"/>
    </source>
</evidence>
<feature type="binding site" evidence="12">
    <location>
        <begin position="30"/>
        <end position="37"/>
    </location>
    <ligand>
        <name>ATP</name>
        <dbReference type="ChEBI" id="CHEBI:30616"/>
    </ligand>
</feature>
<dbReference type="InterPro" id="IPR013986">
    <property type="entry name" value="DExx_box_DNA_helicase_dom_sf"/>
</dbReference>
<keyword evidence="16" id="KW-1185">Reference proteome</keyword>
<keyword evidence="6" id="KW-0238">DNA-binding</keyword>
<evidence type="ECO:0000256" key="4">
    <source>
        <dbReference type="ARBA" id="ARBA00022806"/>
    </source>
</evidence>
<evidence type="ECO:0000256" key="7">
    <source>
        <dbReference type="ARBA" id="ARBA00023235"/>
    </source>
</evidence>
<evidence type="ECO:0000256" key="12">
    <source>
        <dbReference type="PROSITE-ProRule" id="PRU00560"/>
    </source>
</evidence>
<dbReference type="PATRIC" id="fig|1125411.7.peg.1279"/>
<dbReference type="EMBL" id="CP006911">
    <property type="protein sequence ID" value="ALE02207.1"/>
    <property type="molecule type" value="Genomic_DNA"/>
</dbReference>
<dbReference type="Proteomes" id="UP000068905">
    <property type="component" value="Chromosome"/>
</dbReference>
<evidence type="ECO:0000256" key="2">
    <source>
        <dbReference type="ARBA" id="ARBA00022741"/>
    </source>
</evidence>
<keyword evidence="5 12" id="KW-0067">ATP-binding</keyword>
<evidence type="ECO:0000256" key="9">
    <source>
        <dbReference type="ARBA" id="ARBA00034808"/>
    </source>
</evidence>
<dbReference type="GO" id="GO:0005829">
    <property type="term" value="C:cytosol"/>
    <property type="evidence" value="ECO:0007669"/>
    <property type="project" value="TreeGrafter"/>
</dbReference>
<keyword evidence="4 12" id="KW-0347">Helicase</keyword>
<dbReference type="Pfam" id="PF00580">
    <property type="entry name" value="UvrD-helicase"/>
    <property type="match status" value="1"/>
</dbReference>
<dbReference type="InterPro" id="IPR014016">
    <property type="entry name" value="UvrD-like_ATP-bd"/>
</dbReference>
<name>A0A0M4LDZ4_9GAMM</name>
<comment type="catalytic activity">
    <reaction evidence="8">
        <text>Couples ATP hydrolysis with the unwinding of duplex DNA by translocating in the 3'-5' direction.</text>
        <dbReference type="EC" id="5.6.2.4"/>
    </reaction>
</comment>
<dbReference type="PANTHER" id="PTHR11070:SF2">
    <property type="entry name" value="ATP-DEPENDENT DNA HELICASE SRS2"/>
    <property type="match status" value="1"/>
</dbReference>
<dbReference type="GO" id="GO:0016887">
    <property type="term" value="F:ATP hydrolysis activity"/>
    <property type="evidence" value="ECO:0007669"/>
    <property type="project" value="RHEA"/>
</dbReference>
<evidence type="ECO:0000256" key="3">
    <source>
        <dbReference type="ARBA" id="ARBA00022801"/>
    </source>
</evidence>
<keyword evidence="2 12" id="KW-0547">Nucleotide-binding</keyword>
<dbReference type="RefSeq" id="WP_053820416.1">
    <property type="nucleotide sequence ID" value="NZ_CP006911.1"/>
</dbReference>
<evidence type="ECO:0000256" key="10">
    <source>
        <dbReference type="ARBA" id="ARBA00034923"/>
    </source>
</evidence>
<proteinExistence type="inferred from homology"/>
<reference evidence="15 16" key="1">
    <citation type="journal article" date="2015" name="Genome Announc.">
        <title>Genome Sequence of 'Candidatus Thioglobus singularis' Strain PS1, a Mixotroph from the SUP05 Clade of Marine Gammaproteobacteria.</title>
        <authorList>
            <person name="Marshall K.T."/>
            <person name="Morris R.M."/>
        </authorList>
    </citation>
    <scope>NUCLEOTIDE SEQUENCE [LARGE SCALE GENOMIC DNA]</scope>
    <source>
        <strain evidence="15 16">PS1</strain>
    </source>
</reference>
<dbReference type="KEGG" id="tsn:W908_06485"/>
<dbReference type="SUPFAM" id="SSF52540">
    <property type="entry name" value="P-loop containing nucleoside triphosphate hydrolases"/>
    <property type="match status" value="1"/>
</dbReference>
<dbReference type="AlphaFoldDB" id="A0A0M4LDZ4"/>
<keyword evidence="7" id="KW-0413">Isomerase</keyword>
<gene>
    <name evidence="15" type="ORF">W908_06485</name>
</gene>
<keyword evidence="3 12" id="KW-0378">Hydrolase</keyword>
<organism evidence="15 16">
    <name type="scientific">Candidatus Pseudothioglobus singularis PS1</name>
    <dbReference type="NCBI Taxonomy" id="1125411"/>
    <lineage>
        <taxon>Bacteria</taxon>
        <taxon>Pseudomonadati</taxon>
        <taxon>Pseudomonadota</taxon>
        <taxon>Gammaproteobacteria</taxon>
        <taxon>Candidatus Pseudothioglobaceae</taxon>
        <taxon>Candidatus Pseudothioglobus</taxon>
    </lineage>
</organism>
<evidence type="ECO:0000259" key="14">
    <source>
        <dbReference type="PROSITE" id="PS51217"/>
    </source>
</evidence>
<dbReference type="GO" id="GO:0033202">
    <property type="term" value="C:DNA helicase complex"/>
    <property type="evidence" value="ECO:0007669"/>
    <property type="project" value="TreeGrafter"/>
</dbReference>
<dbReference type="NCBIfam" id="NF008743">
    <property type="entry name" value="PRK11773.1"/>
    <property type="match status" value="1"/>
</dbReference>
<dbReference type="GO" id="GO:0043138">
    <property type="term" value="F:3'-5' DNA helicase activity"/>
    <property type="evidence" value="ECO:0007669"/>
    <property type="project" value="UniProtKB-EC"/>
</dbReference>
<protein>
    <recommendedName>
        <fullName evidence="9">DNA 3'-5' helicase</fullName>
        <ecNumber evidence="9">5.6.2.4</ecNumber>
    </recommendedName>
    <alternativeName>
        <fullName evidence="10">DNA 3'-5' helicase II</fullName>
    </alternativeName>
</protein>
<evidence type="ECO:0000259" key="13">
    <source>
        <dbReference type="PROSITE" id="PS51198"/>
    </source>
</evidence>
<dbReference type="InterPro" id="IPR014017">
    <property type="entry name" value="DNA_helicase_UvrD-like_C"/>
</dbReference>
<evidence type="ECO:0000256" key="11">
    <source>
        <dbReference type="ARBA" id="ARBA00048988"/>
    </source>
</evidence>
<dbReference type="Gene3D" id="1.10.10.160">
    <property type="match status" value="1"/>
</dbReference>
<evidence type="ECO:0000256" key="8">
    <source>
        <dbReference type="ARBA" id="ARBA00034617"/>
    </source>
</evidence>
<evidence type="ECO:0000313" key="15">
    <source>
        <dbReference type="EMBL" id="ALE02207.1"/>
    </source>
</evidence>
<dbReference type="Pfam" id="PF13361">
    <property type="entry name" value="UvrD_C"/>
    <property type="match status" value="1"/>
</dbReference>
<dbReference type="InterPro" id="IPR000212">
    <property type="entry name" value="DNA_helicase_UvrD/REP"/>
</dbReference>
<dbReference type="Pfam" id="PF21196">
    <property type="entry name" value="PcrA_UvrD_tudor"/>
    <property type="match status" value="1"/>
</dbReference>
<feature type="domain" description="UvrD-like helicase ATP-binding" evidence="13">
    <location>
        <begin position="9"/>
        <end position="287"/>
    </location>
</feature>
<evidence type="ECO:0000256" key="5">
    <source>
        <dbReference type="ARBA" id="ARBA00022840"/>
    </source>
</evidence>
<dbReference type="GO" id="GO:0003677">
    <property type="term" value="F:DNA binding"/>
    <property type="evidence" value="ECO:0007669"/>
    <property type="project" value="UniProtKB-KW"/>
</dbReference>
<dbReference type="GO" id="GO:0000725">
    <property type="term" value="P:recombinational repair"/>
    <property type="evidence" value="ECO:0007669"/>
    <property type="project" value="TreeGrafter"/>
</dbReference>
<dbReference type="GO" id="GO:0005524">
    <property type="term" value="F:ATP binding"/>
    <property type="evidence" value="ECO:0007669"/>
    <property type="project" value="UniProtKB-UniRule"/>
</dbReference>
<dbReference type="STRING" id="1125411.W908_06485"/>
<sequence>MISPPIADGLNEKQQQSVVLSEDVNALILAGAGSGKTRVLTHRIHYLVSEKNHHVDDILAVTFTNKAANEMKERLTNLLRQPIGRMWVGTFHSLAHRLLRTHPLEVKLSPTFQILDSQDQFRIVKRLMKENGIDETKFPIRKVQWFINQQKDEGILPQNIDAGYNFFVKQSAKVFDLYEKHCQANDLVDFAGLLVKSYELLKNNQNLLDYYQKKFCHILVDEFQDTNRIQYQFIKILHNQNNHVFCVGDDDQSIYGWRGARVENIQKIENDFKPIIVIKLEQNYRSTGNILSASNALIAKNQNRLEKSLWTESGDGDLINIFNARTETQEAQYVVSEIENHFNQGKNLSECAILYRSNAQSRVFEESLIKRNINYRIYGGLRFFERAEIKDAMGYIRLAENISDNIAFERVVNFPTRGIGISTIEKIRSHAVENHTDLFQSSIAIIESLPARAGNALQGFIHLIEALIDSTKNLTLSEKVDSTLLQSGLMTHYANDKTDKAGSKRENLDELVTAAKQYVHENESEMNETQGFIALATLDSSGESNQSSQESVQLMTVHSAKGLEFPVVFLVGLEEDLFPSRQSKDEPHLLDEERRLCYVGMTRAMQSLTLSYASRRFLHGQSFYSLNSRFLDEIPKSFLNYIKNPNSDYTTTAYEDVKSSPQKMVSTLSSSIYSIGQVVNHAKFGHGTILNYEGSGDSMRLQIKFQKAGTKWLISSYAKLEIV</sequence>
<dbReference type="CDD" id="cd18807">
    <property type="entry name" value="SF1_C_UvrD"/>
    <property type="match status" value="1"/>
</dbReference>
<comment type="catalytic activity">
    <reaction evidence="11">
        <text>ATP + H2O = ADP + phosphate + H(+)</text>
        <dbReference type="Rhea" id="RHEA:13065"/>
        <dbReference type="ChEBI" id="CHEBI:15377"/>
        <dbReference type="ChEBI" id="CHEBI:15378"/>
        <dbReference type="ChEBI" id="CHEBI:30616"/>
        <dbReference type="ChEBI" id="CHEBI:43474"/>
        <dbReference type="ChEBI" id="CHEBI:456216"/>
        <dbReference type="EC" id="5.6.2.4"/>
    </reaction>
</comment>
<dbReference type="OrthoDB" id="9806690at2"/>
<dbReference type="InterPro" id="IPR027417">
    <property type="entry name" value="P-loop_NTPase"/>
</dbReference>